<feature type="compositionally biased region" description="Polar residues" evidence="1">
    <location>
        <begin position="43"/>
        <end position="65"/>
    </location>
</feature>
<dbReference type="EMBL" id="AVOT02006167">
    <property type="protein sequence ID" value="MBW0480921.1"/>
    <property type="molecule type" value="Genomic_DNA"/>
</dbReference>
<name>A0A9Q3CDV1_9BASI</name>
<comment type="caution">
    <text evidence="2">The sequence shown here is derived from an EMBL/GenBank/DDBJ whole genome shotgun (WGS) entry which is preliminary data.</text>
</comment>
<organism evidence="2 3">
    <name type="scientific">Austropuccinia psidii MF-1</name>
    <dbReference type="NCBI Taxonomy" id="1389203"/>
    <lineage>
        <taxon>Eukaryota</taxon>
        <taxon>Fungi</taxon>
        <taxon>Dikarya</taxon>
        <taxon>Basidiomycota</taxon>
        <taxon>Pucciniomycotina</taxon>
        <taxon>Pucciniomycetes</taxon>
        <taxon>Pucciniales</taxon>
        <taxon>Sphaerophragmiaceae</taxon>
        <taxon>Austropuccinia</taxon>
    </lineage>
</organism>
<reference evidence="2" key="1">
    <citation type="submission" date="2021-03" db="EMBL/GenBank/DDBJ databases">
        <title>Draft genome sequence of rust myrtle Austropuccinia psidii MF-1, a brazilian biotype.</title>
        <authorList>
            <person name="Quecine M.C."/>
            <person name="Pachon D.M.R."/>
            <person name="Bonatelli M.L."/>
            <person name="Correr F.H."/>
            <person name="Franceschini L.M."/>
            <person name="Leite T.F."/>
            <person name="Margarido G.R.A."/>
            <person name="Almeida C.A."/>
            <person name="Ferrarezi J.A."/>
            <person name="Labate C.A."/>
        </authorList>
    </citation>
    <scope>NUCLEOTIDE SEQUENCE</scope>
    <source>
        <strain evidence="2">MF-1</strain>
    </source>
</reference>
<dbReference type="AlphaFoldDB" id="A0A9Q3CDV1"/>
<dbReference type="Proteomes" id="UP000765509">
    <property type="component" value="Unassembled WGS sequence"/>
</dbReference>
<gene>
    <name evidence="2" type="ORF">O181_020636</name>
</gene>
<evidence type="ECO:0000313" key="2">
    <source>
        <dbReference type="EMBL" id="MBW0480921.1"/>
    </source>
</evidence>
<accession>A0A9Q3CDV1</accession>
<evidence type="ECO:0000313" key="3">
    <source>
        <dbReference type="Proteomes" id="UP000765509"/>
    </source>
</evidence>
<proteinExistence type="predicted"/>
<feature type="compositionally biased region" description="Basic and acidic residues" evidence="1">
    <location>
        <begin position="83"/>
        <end position="98"/>
    </location>
</feature>
<feature type="compositionally biased region" description="Polar residues" evidence="1">
    <location>
        <begin position="1"/>
        <end position="15"/>
    </location>
</feature>
<evidence type="ECO:0000256" key="1">
    <source>
        <dbReference type="SAM" id="MobiDB-lite"/>
    </source>
</evidence>
<sequence length="110" mass="12085">MQVIPSTPRTFQPVLSSIPTTIPPSSPSTSHARPALNPEVKPSPSQKPRNSTITTSQPLQPVASSSRRRDCLSPFTFPAAQGFERRDHWPIQITREDPNAASESQEDVAR</sequence>
<feature type="region of interest" description="Disordered" evidence="1">
    <location>
        <begin position="1"/>
        <end position="110"/>
    </location>
</feature>
<protein>
    <submittedName>
        <fullName evidence="2">Uncharacterized protein</fullName>
    </submittedName>
</protein>
<keyword evidence="3" id="KW-1185">Reference proteome</keyword>